<dbReference type="EMBL" id="CP066786">
    <property type="protein sequence ID" value="QQM31358.1"/>
    <property type="molecule type" value="Genomic_DNA"/>
</dbReference>
<dbReference type="AlphaFoldDB" id="A0A7T7HLF7"/>
<dbReference type="SUPFAM" id="SSF56235">
    <property type="entry name" value="N-terminal nucleophile aminohydrolases (Ntn hydrolases)"/>
    <property type="match status" value="1"/>
</dbReference>
<protein>
    <submittedName>
        <fullName evidence="4">Linear amide C-N hydrolase</fullName>
    </submittedName>
</protein>
<dbReference type="PANTHER" id="PTHR35527">
    <property type="entry name" value="CHOLOYLGLYCINE HYDROLASE"/>
    <property type="match status" value="1"/>
</dbReference>
<dbReference type="GO" id="GO:0016787">
    <property type="term" value="F:hydrolase activity"/>
    <property type="evidence" value="ECO:0007669"/>
    <property type="project" value="UniProtKB-KW"/>
</dbReference>
<dbReference type="PANTHER" id="PTHR35527:SF2">
    <property type="entry name" value="HYDROLASE"/>
    <property type="match status" value="1"/>
</dbReference>
<dbReference type="Pfam" id="PF02275">
    <property type="entry name" value="CBAH"/>
    <property type="match status" value="1"/>
</dbReference>
<proteinExistence type="inferred from homology"/>
<name>A0A7T7HLF7_9HYPH</name>
<evidence type="ECO:0000259" key="3">
    <source>
        <dbReference type="Pfam" id="PF02275"/>
    </source>
</evidence>
<dbReference type="Gene3D" id="3.60.60.10">
    <property type="entry name" value="Penicillin V Acylase, Chain A"/>
    <property type="match status" value="1"/>
</dbReference>
<dbReference type="InterPro" id="IPR029132">
    <property type="entry name" value="CBAH/NAAA_C"/>
</dbReference>
<evidence type="ECO:0000256" key="2">
    <source>
        <dbReference type="ARBA" id="ARBA00022801"/>
    </source>
</evidence>
<evidence type="ECO:0000313" key="4">
    <source>
        <dbReference type="EMBL" id="QQM31358.1"/>
    </source>
</evidence>
<accession>A0A7T7HLF7</accession>
<dbReference type="RefSeq" id="WP_200336912.1">
    <property type="nucleotide sequence ID" value="NZ_CP066786.1"/>
</dbReference>
<keyword evidence="2 4" id="KW-0378">Hydrolase</keyword>
<gene>
    <name evidence="4" type="ORF">JET14_04075</name>
</gene>
<feature type="domain" description="Choloylglycine hydrolase/NAAA C-terminal" evidence="3">
    <location>
        <begin position="2"/>
        <end position="285"/>
    </location>
</feature>
<comment type="similarity">
    <text evidence="1">Belongs to the peptidase C59 family.</text>
</comment>
<reference evidence="4 5" key="1">
    <citation type="submission" date="2020-12" db="EMBL/GenBank/DDBJ databases">
        <authorList>
            <person name="Zheng R.K."/>
            <person name="Sun C.M."/>
        </authorList>
    </citation>
    <scope>NUCLEOTIDE SEQUENCE [LARGE SCALE GENOMIC DNA]</scope>
    <source>
        <strain evidence="4 5">ZRK001</strain>
    </source>
</reference>
<organism evidence="4 5">
    <name type="scientific">Martelella lutilitoris</name>
    <dbReference type="NCBI Taxonomy" id="2583532"/>
    <lineage>
        <taxon>Bacteria</taxon>
        <taxon>Pseudomonadati</taxon>
        <taxon>Pseudomonadota</taxon>
        <taxon>Alphaproteobacteria</taxon>
        <taxon>Hyphomicrobiales</taxon>
        <taxon>Aurantimonadaceae</taxon>
        <taxon>Martelella</taxon>
    </lineage>
</organism>
<dbReference type="KEGG" id="mlut:JET14_04075"/>
<dbReference type="InterPro" id="IPR029055">
    <property type="entry name" value="Ntn_hydrolases_N"/>
</dbReference>
<dbReference type="Proteomes" id="UP000596083">
    <property type="component" value="Chromosome"/>
</dbReference>
<evidence type="ECO:0000256" key="1">
    <source>
        <dbReference type="ARBA" id="ARBA00006625"/>
    </source>
</evidence>
<dbReference type="InterPro" id="IPR052193">
    <property type="entry name" value="Peptidase_C59"/>
</dbReference>
<sequence>MCTSLLYFDAQNRAYLGRTLELSIDLPYQVSVFPAGLAMASVVEGCKPVTWTSSHHFVAVTMPSAVPREDTPFTSEGLKVLEGLNGAGLTFSVQSYPQAAGEDGIPDGETVALSAADLGAWVLGQFETVEEVKAAIVSQPVALERVPILGGLRMPFHFAVHDARGKSIVIEFHHGARTVYDNPVGVMTNAPQFSWHLTNLNNYTFLDNIDRSKANFGSYAAQQSGAGIAKAGLPASDTSVDRFVRAAFYAEFAEKQAEPDRAVQMVAHIMNNFDRPRGIAVDYPDQGSSHLQVQGQVSEEIATEFTTWTSLSDLDRKLFFLRDSGGMNYTRLDVGALAQTPEFRSRPMAQMLAGMKDVTASFA</sequence>
<evidence type="ECO:0000313" key="5">
    <source>
        <dbReference type="Proteomes" id="UP000596083"/>
    </source>
</evidence>